<comment type="caution">
    <text evidence="6">The sequence shown here is derived from an EMBL/GenBank/DDBJ whole genome shotgun (WGS) entry which is preliminary data.</text>
</comment>
<proteinExistence type="predicted"/>
<evidence type="ECO:0000256" key="4">
    <source>
        <dbReference type="ARBA" id="ARBA00023136"/>
    </source>
</evidence>
<dbReference type="Proteomes" id="UP001165160">
    <property type="component" value="Unassembled WGS sequence"/>
</dbReference>
<evidence type="ECO:0000313" key="6">
    <source>
        <dbReference type="EMBL" id="GMI11652.1"/>
    </source>
</evidence>
<gene>
    <name evidence="6" type="ORF">TrVE_jg8571</name>
</gene>
<evidence type="ECO:0000259" key="5">
    <source>
        <dbReference type="Pfam" id="PF04116"/>
    </source>
</evidence>
<dbReference type="GO" id="GO:0008610">
    <property type="term" value="P:lipid biosynthetic process"/>
    <property type="evidence" value="ECO:0007669"/>
    <property type="project" value="InterPro"/>
</dbReference>
<keyword evidence="4" id="KW-0472">Membrane</keyword>
<dbReference type="InterPro" id="IPR050307">
    <property type="entry name" value="Sterol_Desaturase_Related"/>
</dbReference>
<keyword evidence="7" id="KW-1185">Reference proteome</keyword>
<accession>A0A9W7FGC1</accession>
<dbReference type="InterPro" id="IPR006694">
    <property type="entry name" value="Fatty_acid_hydroxylase"/>
</dbReference>
<dbReference type="GO" id="GO:0016491">
    <property type="term" value="F:oxidoreductase activity"/>
    <property type="evidence" value="ECO:0007669"/>
    <property type="project" value="InterPro"/>
</dbReference>
<dbReference type="AlphaFoldDB" id="A0A9W7FGC1"/>
<keyword evidence="3" id="KW-1133">Transmembrane helix</keyword>
<dbReference type="Pfam" id="PF04116">
    <property type="entry name" value="FA_hydroxylase"/>
    <property type="match status" value="1"/>
</dbReference>
<name>A0A9W7FGC1_9STRA</name>
<dbReference type="EMBL" id="BRXX01000433">
    <property type="protein sequence ID" value="GMI11652.1"/>
    <property type="molecule type" value="Genomic_DNA"/>
</dbReference>
<evidence type="ECO:0000313" key="7">
    <source>
        <dbReference type="Proteomes" id="UP001165160"/>
    </source>
</evidence>
<organism evidence="6 7">
    <name type="scientific">Triparma verrucosa</name>
    <dbReference type="NCBI Taxonomy" id="1606542"/>
    <lineage>
        <taxon>Eukaryota</taxon>
        <taxon>Sar</taxon>
        <taxon>Stramenopiles</taxon>
        <taxon>Ochrophyta</taxon>
        <taxon>Bolidophyceae</taxon>
        <taxon>Parmales</taxon>
        <taxon>Triparmaceae</taxon>
        <taxon>Triparma</taxon>
    </lineage>
</organism>
<dbReference type="GO" id="GO:0016020">
    <property type="term" value="C:membrane"/>
    <property type="evidence" value="ECO:0007669"/>
    <property type="project" value="UniProtKB-SubCell"/>
</dbReference>
<evidence type="ECO:0000256" key="2">
    <source>
        <dbReference type="ARBA" id="ARBA00022692"/>
    </source>
</evidence>
<keyword evidence="2" id="KW-0812">Transmembrane</keyword>
<comment type="subcellular location">
    <subcellularLocation>
        <location evidence="1">Membrane</location>
    </subcellularLocation>
</comment>
<dbReference type="GO" id="GO:0005506">
    <property type="term" value="F:iron ion binding"/>
    <property type="evidence" value="ECO:0007669"/>
    <property type="project" value="InterPro"/>
</dbReference>
<evidence type="ECO:0000256" key="1">
    <source>
        <dbReference type="ARBA" id="ARBA00004370"/>
    </source>
</evidence>
<evidence type="ECO:0000256" key="3">
    <source>
        <dbReference type="ARBA" id="ARBA00022989"/>
    </source>
</evidence>
<reference evidence="7" key="1">
    <citation type="journal article" date="2023" name="Commun. Biol.">
        <title>Genome analysis of Parmales, the sister group of diatoms, reveals the evolutionary specialization of diatoms from phago-mixotrophs to photoautotrophs.</title>
        <authorList>
            <person name="Ban H."/>
            <person name="Sato S."/>
            <person name="Yoshikawa S."/>
            <person name="Yamada K."/>
            <person name="Nakamura Y."/>
            <person name="Ichinomiya M."/>
            <person name="Sato N."/>
            <person name="Blanc-Mathieu R."/>
            <person name="Endo H."/>
            <person name="Kuwata A."/>
            <person name="Ogata H."/>
        </authorList>
    </citation>
    <scope>NUCLEOTIDE SEQUENCE [LARGE SCALE GENOMIC DNA]</scope>
    <source>
        <strain evidence="7">NIES 3699</strain>
    </source>
</reference>
<feature type="domain" description="Fatty acid hydroxylase" evidence="5">
    <location>
        <begin position="177"/>
        <end position="327"/>
    </location>
</feature>
<protein>
    <recommendedName>
        <fullName evidence="5">Fatty acid hydroxylase domain-containing protein</fullName>
    </recommendedName>
</protein>
<dbReference type="PANTHER" id="PTHR11863">
    <property type="entry name" value="STEROL DESATURASE"/>
    <property type="match status" value="1"/>
</dbReference>
<sequence length="336" mass="38745">MLAFVVDFVLPVVPPFLCFWAFNLVCYMASPSPTHSDDMKYTFVQHPSDFARTLTRWWILDSLVQRDQYWPLLVLIPLTIFETAICQYLYDRHEHVPTPDVTVQQILNCCRTSIVETCGVILSLKVIPGVFAEIVPHSQEVHPLLSIICAKFSKPVVHAPPPTFVEVFQLLYLCPLFDLGLDLGFYTFHLTSHRNKYLFKMIHADHHTDTAKTHGRLVSYETYTITWLETAIIFFCYTLGLGFCLLAQTPTFAPLTVFQLAALITWGHTVELSGHTSSTWTPSCHPQRVIFQILKLDLRVQHHTMHHERPLTNFSKRTTLYDRLFGTYKKPNDLAY</sequence>